<dbReference type="Proteomes" id="UP000023152">
    <property type="component" value="Unassembled WGS sequence"/>
</dbReference>
<evidence type="ECO:0000313" key="2">
    <source>
        <dbReference type="Proteomes" id="UP000023152"/>
    </source>
</evidence>
<feature type="non-terminal residue" evidence="1">
    <location>
        <position position="1"/>
    </location>
</feature>
<gene>
    <name evidence="1" type="ORF">RFI_40344</name>
</gene>
<sequence length="153" mass="17950">RWLKVRIILQVTKHVIHECISQKCQVPLEFIEQVIISLVELDSIFSSTTTIQATKALKDFIKRFHEKSEEDEDWDTLQSELRQIEAIPLSSEPDPFNNFHCVLSQQNAGAVKRLRIYLYCPKRTKYKQKRTRSISFPNAAEGYSKFPPLLYTY</sequence>
<dbReference type="EMBL" id="ASPP01050557">
    <property type="protein sequence ID" value="ETN97187.1"/>
    <property type="molecule type" value="Genomic_DNA"/>
</dbReference>
<dbReference type="AlphaFoldDB" id="X6L6Y5"/>
<comment type="caution">
    <text evidence="1">The sequence shown here is derived from an EMBL/GenBank/DDBJ whole genome shotgun (WGS) entry which is preliminary data.</text>
</comment>
<protein>
    <submittedName>
        <fullName evidence="1">Uncharacterized protein</fullName>
    </submittedName>
</protein>
<feature type="non-terminal residue" evidence="1">
    <location>
        <position position="153"/>
    </location>
</feature>
<name>X6L6Y5_RETFI</name>
<evidence type="ECO:0000313" key="1">
    <source>
        <dbReference type="EMBL" id="ETN97187.1"/>
    </source>
</evidence>
<reference evidence="1 2" key="1">
    <citation type="journal article" date="2013" name="Curr. Biol.">
        <title>The Genome of the Foraminiferan Reticulomyxa filosa.</title>
        <authorList>
            <person name="Glockner G."/>
            <person name="Hulsmann N."/>
            <person name="Schleicher M."/>
            <person name="Noegel A.A."/>
            <person name="Eichinger L."/>
            <person name="Gallinger C."/>
            <person name="Pawlowski J."/>
            <person name="Sierra R."/>
            <person name="Euteneuer U."/>
            <person name="Pillet L."/>
            <person name="Moustafa A."/>
            <person name="Platzer M."/>
            <person name="Groth M."/>
            <person name="Szafranski K."/>
            <person name="Schliwa M."/>
        </authorList>
    </citation>
    <scope>NUCLEOTIDE SEQUENCE [LARGE SCALE GENOMIC DNA]</scope>
</reference>
<organism evidence="1 2">
    <name type="scientific">Reticulomyxa filosa</name>
    <dbReference type="NCBI Taxonomy" id="46433"/>
    <lineage>
        <taxon>Eukaryota</taxon>
        <taxon>Sar</taxon>
        <taxon>Rhizaria</taxon>
        <taxon>Retaria</taxon>
        <taxon>Foraminifera</taxon>
        <taxon>Monothalamids</taxon>
        <taxon>Reticulomyxidae</taxon>
        <taxon>Reticulomyxa</taxon>
    </lineage>
</organism>
<keyword evidence="2" id="KW-1185">Reference proteome</keyword>
<accession>X6L6Y5</accession>
<proteinExistence type="predicted"/>